<comment type="caution">
    <text evidence="3">The sequence shown here is derived from an EMBL/GenBank/DDBJ whole genome shotgun (WGS) entry which is preliminary data.</text>
</comment>
<keyword evidence="2" id="KW-0732">Signal</keyword>
<accession>A0A844D458</accession>
<evidence type="ECO:0008006" key="5">
    <source>
        <dbReference type="Google" id="ProtNLM"/>
    </source>
</evidence>
<gene>
    <name evidence="3" type="ORF">GJ698_22730</name>
</gene>
<dbReference type="AlphaFoldDB" id="A0A844D458"/>
<sequence>MFSSVAPRLLVLFCLSACAPKVQAPTPPSPPATPAAGAACASSAPTPAATSKLRHIPDENDPCANSRGLPPR</sequence>
<dbReference type="EMBL" id="WKJL01000020">
    <property type="protein sequence ID" value="MRW86888.1"/>
    <property type="molecule type" value="Genomic_DNA"/>
</dbReference>
<feature type="compositionally biased region" description="Low complexity" evidence="1">
    <location>
        <begin position="34"/>
        <end position="51"/>
    </location>
</feature>
<evidence type="ECO:0000313" key="4">
    <source>
        <dbReference type="Proteomes" id="UP000439986"/>
    </source>
</evidence>
<feature type="chain" id="PRO_5032787080" description="Peptidase" evidence="2">
    <location>
        <begin position="25"/>
        <end position="72"/>
    </location>
</feature>
<feature type="signal peptide" evidence="2">
    <location>
        <begin position="1"/>
        <end position="24"/>
    </location>
</feature>
<evidence type="ECO:0000313" key="3">
    <source>
        <dbReference type="EMBL" id="MRW86888.1"/>
    </source>
</evidence>
<feature type="region of interest" description="Disordered" evidence="1">
    <location>
        <begin position="23"/>
        <end position="72"/>
    </location>
</feature>
<protein>
    <recommendedName>
        <fullName evidence="5">Peptidase</fullName>
    </recommendedName>
</protein>
<evidence type="ECO:0000256" key="2">
    <source>
        <dbReference type="SAM" id="SignalP"/>
    </source>
</evidence>
<dbReference type="RefSeq" id="WP_154360141.1">
    <property type="nucleotide sequence ID" value="NZ_WKJL01000020.1"/>
</dbReference>
<dbReference type="Proteomes" id="UP000439986">
    <property type="component" value="Unassembled WGS sequence"/>
</dbReference>
<name>A0A844D458_9BURK</name>
<reference evidence="3 4" key="1">
    <citation type="submission" date="2019-11" db="EMBL/GenBank/DDBJ databases">
        <title>Novel species isolated from a subtropical stream in China.</title>
        <authorList>
            <person name="Lu H."/>
        </authorList>
    </citation>
    <scope>NUCLEOTIDE SEQUENCE [LARGE SCALE GENOMIC DNA]</scope>
    <source>
        <strain evidence="3 4">FT26W</strain>
    </source>
</reference>
<organism evidence="3 4">
    <name type="scientific">Duganella aquatilis</name>
    <dbReference type="NCBI Taxonomy" id="2666082"/>
    <lineage>
        <taxon>Bacteria</taxon>
        <taxon>Pseudomonadati</taxon>
        <taxon>Pseudomonadota</taxon>
        <taxon>Betaproteobacteria</taxon>
        <taxon>Burkholderiales</taxon>
        <taxon>Oxalobacteraceae</taxon>
        <taxon>Telluria group</taxon>
        <taxon>Duganella</taxon>
    </lineage>
</organism>
<evidence type="ECO:0000256" key="1">
    <source>
        <dbReference type="SAM" id="MobiDB-lite"/>
    </source>
</evidence>
<keyword evidence="4" id="KW-1185">Reference proteome</keyword>
<proteinExistence type="predicted"/>